<dbReference type="PROSITE" id="PS50206">
    <property type="entry name" value="RHODANESE_3"/>
    <property type="match status" value="1"/>
</dbReference>
<evidence type="ECO:0000313" key="2">
    <source>
        <dbReference type="EMBL" id="SDB09677.1"/>
    </source>
</evidence>
<dbReference type="Gene3D" id="3.40.30.10">
    <property type="entry name" value="Glutaredoxin"/>
    <property type="match status" value="1"/>
</dbReference>
<feature type="domain" description="Rhodanese" evidence="1">
    <location>
        <begin position="2"/>
        <end position="27"/>
    </location>
</feature>
<gene>
    <name evidence="2" type="ORF">SAMN05660653_00500</name>
</gene>
<dbReference type="InterPro" id="IPR001763">
    <property type="entry name" value="Rhodanese-like_dom"/>
</dbReference>
<dbReference type="Proteomes" id="UP000198771">
    <property type="component" value="Unassembled WGS sequence"/>
</dbReference>
<dbReference type="SUPFAM" id="SSF52833">
    <property type="entry name" value="Thioredoxin-like"/>
    <property type="match status" value="1"/>
</dbReference>
<dbReference type="EMBL" id="FMXO01000002">
    <property type="protein sequence ID" value="SDB09677.1"/>
    <property type="molecule type" value="Genomic_DNA"/>
</dbReference>
<organism evidence="2 3">
    <name type="scientific">Desulfonatronum thiosulfatophilum</name>
    <dbReference type="NCBI Taxonomy" id="617002"/>
    <lineage>
        <taxon>Bacteria</taxon>
        <taxon>Pseudomonadati</taxon>
        <taxon>Thermodesulfobacteriota</taxon>
        <taxon>Desulfovibrionia</taxon>
        <taxon>Desulfovibrionales</taxon>
        <taxon>Desulfonatronaceae</taxon>
        <taxon>Desulfonatronum</taxon>
    </lineage>
</organism>
<dbReference type="GO" id="GO:0016491">
    <property type="term" value="F:oxidoreductase activity"/>
    <property type="evidence" value="ECO:0007669"/>
    <property type="project" value="InterPro"/>
</dbReference>
<keyword evidence="3" id="KW-1185">Reference proteome</keyword>
<evidence type="ECO:0000259" key="1">
    <source>
        <dbReference type="PROSITE" id="PS50206"/>
    </source>
</evidence>
<sequence>MRLGYANVIRYPAGYIAWKEQYPDLQVCEEQTQRLQPDHFFPPCLLTVSDRQQDFSYLEMTQPSANFLLADVPAEFVLLKYYSEHCSQCVQEAQLYNRLFAMIQEDPGLRERLKLIGIGVGDSQRSVLRFKRTHNVPYPLLADERRILFDSVGGGEIPLIYLVRILPDSRVQVVYYHEGHIEDLGSFFDLLNKMTTRD</sequence>
<evidence type="ECO:0000313" key="3">
    <source>
        <dbReference type="Proteomes" id="UP000198771"/>
    </source>
</evidence>
<protein>
    <submittedName>
        <fullName evidence="2">Peroxiredoxin</fullName>
    </submittedName>
</protein>
<dbReference type="STRING" id="617002.SAMN05660653_00500"/>
<dbReference type="AlphaFoldDB" id="A0A1G6AMT5"/>
<name>A0A1G6AMT5_9BACT</name>
<dbReference type="Pfam" id="PF00578">
    <property type="entry name" value="AhpC-TSA"/>
    <property type="match status" value="1"/>
</dbReference>
<accession>A0A1G6AMT5</accession>
<proteinExistence type="predicted"/>
<dbReference type="InterPro" id="IPR000866">
    <property type="entry name" value="AhpC/TSA"/>
</dbReference>
<dbReference type="GO" id="GO:0016209">
    <property type="term" value="F:antioxidant activity"/>
    <property type="evidence" value="ECO:0007669"/>
    <property type="project" value="InterPro"/>
</dbReference>
<reference evidence="2 3" key="1">
    <citation type="submission" date="2016-10" db="EMBL/GenBank/DDBJ databases">
        <authorList>
            <person name="de Groot N.N."/>
        </authorList>
    </citation>
    <scope>NUCLEOTIDE SEQUENCE [LARGE SCALE GENOMIC DNA]</scope>
    <source>
        <strain evidence="2 3">ASO4-2</strain>
    </source>
</reference>
<dbReference type="InterPro" id="IPR036249">
    <property type="entry name" value="Thioredoxin-like_sf"/>
</dbReference>
<dbReference type="OrthoDB" id="5471268at2"/>